<dbReference type="SMART" id="SM00382">
    <property type="entry name" value="AAA"/>
    <property type="match status" value="1"/>
</dbReference>
<reference evidence="2 3" key="1">
    <citation type="submission" date="2012-02" db="EMBL/GenBank/DDBJ databases">
        <title>Improved High-Quality Draft sequence of Thermoanaerobacter siderophilus SR4.</title>
        <authorList>
            <consortium name="US DOE Joint Genome Institute"/>
            <person name="Lucas S."/>
            <person name="Han J."/>
            <person name="Lapidus A."/>
            <person name="Cheng J.-F."/>
            <person name="Goodwin L."/>
            <person name="Pitluck S."/>
            <person name="Peters L."/>
            <person name="Detter J.C."/>
            <person name="Han C."/>
            <person name="Tapia R."/>
            <person name="Land M."/>
            <person name="Hauser L."/>
            <person name="Kyrpides N."/>
            <person name="Ivanova N."/>
            <person name="Pagani I."/>
            <person name="Hemme C."/>
            <person name="Woyke T."/>
        </authorList>
    </citation>
    <scope>NUCLEOTIDE SEQUENCE [LARGE SCALE GENOMIC DNA]</scope>
    <source>
        <strain evidence="2 3">SR4</strain>
    </source>
</reference>
<dbReference type="RefSeq" id="WP_006569429.1">
    <property type="nucleotide sequence ID" value="NZ_CM001486.1"/>
</dbReference>
<dbReference type="PANTHER" id="PTHR42935">
    <property type="entry name" value="SLR0930 PROTEIN"/>
    <property type="match status" value="1"/>
</dbReference>
<dbReference type="Proteomes" id="UP000005110">
    <property type="component" value="Chromosome"/>
</dbReference>
<feature type="domain" description="AAA+ ATPase" evidence="1">
    <location>
        <begin position="244"/>
        <end position="362"/>
    </location>
</feature>
<dbReference type="SUPFAM" id="SSF52540">
    <property type="entry name" value="P-loop containing nucleoside triphosphate hydrolases"/>
    <property type="match status" value="1"/>
</dbReference>
<name>I9KRK8_9THEO</name>
<sequence length="442" mass="51367">MDNKEKVKNILNKLNEIVIYRNVINNSLIRKAIKIFQELLKEKPSIELIYAEYSSFYKDITEYAFKKRIYKNIWPTFLAEEIAYDENPFSRISEKYGFDAVSDLMIEAVEKEIGILKEFCSINIAGSVNNLLNTELPDFERYVDGSFFKSKISFTENVNTSHTLEDLWELKKDKFAEYLSDYYHSNGCGIFGKYKAFRWVTENGSGQLKGIENVDPITFEDLIGYEEEHKIVIENTKALLKGFPANNVLLYGDKGTGKSSTVKALLNEFYKEGLRLIEINKNDVKDLSYIIDIIKDRGMKFILFFDDLSFDESEVEYKELKSVLEGGVEILPSNVVIYATSNRRHIVTENIEDNELHNTDAREEKLSLSDRFGITVTFVSPSQEEYLKIVKGLAQKHNIEIEWNLLKEKALQWAIWHNGRSPRSAKQFIDHLRYEIYKKNTV</sequence>
<dbReference type="InterPro" id="IPR003593">
    <property type="entry name" value="AAA+_ATPase"/>
</dbReference>
<keyword evidence="3" id="KW-1185">Reference proteome</keyword>
<evidence type="ECO:0000259" key="1">
    <source>
        <dbReference type="SMART" id="SM00382"/>
    </source>
</evidence>
<dbReference type="AlphaFoldDB" id="I9KRK8"/>
<organism evidence="2 3">
    <name type="scientific">Thermoanaerobacter siderophilus SR4</name>
    <dbReference type="NCBI Taxonomy" id="880478"/>
    <lineage>
        <taxon>Bacteria</taxon>
        <taxon>Bacillati</taxon>
        <taxon>Bacillota</taxon>
        <taxon>Clostridia</taxon>
        <taxon>Thermoanaerobacterales</taxon>
        <taxon>Thermoanaerobacteraceae</taxon>
        <taxon>Thermoanaerobacter</taxon>
    </lineage>
</organism>
<proteinExistence type="predicted"/>
<dbReference type="HOGENOM" id="CLU_039512_1_1_9"/>
<dbReference type="EMBL" id="CM001486">
    <property type="protein sequence ID" value="EIV99528.1"/>
    <property type="molecule type" value="Genomic_DNA"/>
</dbReference>
<dbReference type="InterPro" id="IPR027417">
    <property type="entry name" value="P-loop_NTPase"/>
</dbReference>
<evidence type="ECO:0000313" key="2">
    <source>
        <dbReference type="EMBL" id="EIV99528.1"/>
    </source>
</evidence>
<dbReference type="InterPro" id="IPR008533">
    <property type="entry name" value="DUF815"/>
</dbReference>
<dbReference type="Pfam" id="PF05673">
    <property type="entry name" value="DUF815"/>
    <property type="match status" value="1"/>
</dbReference>
<dbReference type="Gene3D" id="3.40.50.300">
    <property type="entry name" value="P-loop containing nucleotide triphosphate hydrolases"/>
    <property type="match status" value="1"/>
</dbReference>
<accession>I9KRK8</accession>
<gene>
    <name evidence="2" type="ORF">ThesiDRAFT1_0507</name>
</gene>
<dbReference type="PANTHER" id="PTHR42935:SF1">
    <property type="entry name" value="SLR0930 PROTEIN"/>
    <property type="match status" value="1"/>
</dbReference>
<evidence type="ECO:0000313" key="3">
    <source>
        <dbReference type="Proteomes" id="UP000005110"/>
    </source>
</evidence>
<protein>
    <submittedName>
        <fullName evidence="2">Putative ATPase (AAA+ superfamily)</fullName>
    </submittedName>
</protein>
<dbReference type="PATRIC" id="fig|880478.3.peg.1124"/>
<dbReference type="CDD" id="cd00009">
    <property type="entry name" value="AAA"/>
    <property type="match status" value="1"/>
</dbReference>